<dbReference type="GeneID" id="301125351"/>
<reference evidence="2 3" key="1">
    <citation type="submission" date="2023-09" db="EMBL/GenBank/DDBJ databases">
        <title>Different Types of Thermotolerant Ring-Cleaving Dioxygenases derived from Aeribacillus composti HB-1 applied for multiple aromatic hydrocarbons removal.</title>
        <authorList>
            <person name="Cao L."/>
            <person name="Li M."/>
            <person name="Ma T."/>
        </authorList>
    </citation>
    <scope>NUCLEOTIDE SEQUENCE [LARGE SCALE GENOMIC DNA]</scope>
    <source>
        <strain evidence="2 3">HB-1</strain>
    </source>
</reference>
<name>A0ABY9WIY5_9BACI</name>
<sequence>MNKFKFTIFIFIVVICSFIIAYLYITDFINRYKEVEPKEMTLKSGEYIVGEDMNQGIYDIEVINGKIKFMQKELSAKDKILGVELTNGEHIGVEGKGKVRLSPANFETIKMSKAGQYEIHHSGFYKIGLQLPEGEYILSYAGKTEKEKPFVQILSSNREVLNTYDFEDKKNYKIVPKKGDILEINKCLFFESDSIVINLKPL</sequence>
<organism evidence="2 3">
    <name type="scientific">Aeribacillus composti</name>
    <dbReference type="NCBI Taxonomy" id="1868734"/>
    <lineage>
        <taxon>Bacteria</taxon>
        <taxon>Bacillati</taxon>
        <taxon>Bacillota</taxon>
        <taxon>Bacilli</taxon>
        <taxon>Bacillales</taxon>
        <taxon>Bacillaceae</taxon>
        <taxon>Aeribacillus</taxon>
    </lineage>
</organism>
<evidence type="ECO:0000256" key="1">
    <source>
        <dbReference type="SAM" id="Phobius"/>
    </source>
</evidence>
<keyword evidence="3" id="KW-1185">Reference proteome</keyword>
<keyword evidence="1" id="KW-0812">Transmembrane</keyword>
<keyword evidence="1" id="KW-1133">Transmembrane helix</keyword>
<dbReference type="RefSeq" id="WP_311067024.1">
    <property type="nucleotide sequence ID" value="NZ_CP134501.1"/>
</dbReference>
<accession>A0ABY9WIY5</accession>
<evidence type="ECO:0000313" key="3">
    <source>
        <dbReference type="Proteomes" id="UP001303701"/>
    </source>
</evidence>
<dbReference type="Proteomes" id="UP001303701">
    <property type="component" value="Chromosome"/>
</dbReference>
<keyword evidence="1" id="KW-0472">Membrane</keyword>
<feature type="transmembrane region" description="Helical" evidence="1">
    <location>
        <begin position="6"/>
        <end position="25"/>
    </location>
</feature>
<dbReference type="EMBL" id="CP134501">
    <property type="protein sequence ID" value="WNF34067.1"/>
    <property type="molecule type" value="Genomic_DNA"/>
</dbReference>
<proteinExistence type="predicted"/>
<evidence type="ECO:0000313" key="2">
    <source>
        <dbReference type="EMBL" id="WNF34067.1"/>
    </source>
</evidence>
<protein>
    <submittedName>
        <fullName evidence="2">Uncharacterized protein</fullName>
    </submittedName>
</protein>
<gene>
    <name evidence="2" type="ORF">RI196_05215</name>
</gene>